<organism evidence="4 5">
    <name type="scientific">Candidatus Nitrosymbiomonas proteolyticus</name>
    <dbReference type="NCBI Taxonomy" id="2608984"/>
    <lineage>
        <taxon>Bacteria</taxon>
        <taxon>Bacillati</taxon>
        <taxon>Armatimonadota</taxon>
        <taxon>Armatimonadota incertae sedis</taxon>
        <taxon>Candidatus Nitrosymbiomonas</taxon>
    </lineage>
</organism>
<dbReference type="InterPro" id="IPR016162">
    <property type="entry name" value="Ald_DH_N"/>
</dbReference>
<dbReference type="Gene3D" id="3.40.309.10">
    <property type="entry name" value="Aldehyde Dehydrogenase, Chain A, domain 2"/>
    <property type="match status" value="1"/>
</dbReference>
<dbReference type="EMBL" id="AP021858">
    <property type="protein sequence ID" value="BBO24422.1"/>
    <property type="molecule type" value="Genomic_DNA"/>
</dbReference>
<dbReference type="Pfam" id="PF00171">
    <property type="entry name" value="Aldedh"/>
    <property type="match status" value="1"/>
</dbReference>
<feature type="domain" description="Aldehyde dehydrogenase" evidence="3">
    <location>
        <begin position="19"/>
        <end position="470"/>
    </location>
</feature>
<dbReference type="AlphaFoldDB" id="A0A809RX01"/>
<dbReference type="KEGG" id="npy:NPRO_20170"/>
<dbReference type="PANTHER" id="PTHR42991">
    <property type="entry name" value="ALDEHYDE DEHYDROGENASE"/>
    <property type="match status" value="1"/>
</dbReference>
<dbReference type="InterPro" id="IPR016161">
    <property type="entry name" value="Ald_DH/histidinol_DH"/>
</dbReference>
<accession>A0A809RX01</accession>
<proteinExistence type="inferred from homology"/>
<evidence type="ECO:0000313" key="5">
    <source>
        <dbReference type="Proteomes" id="UP000662873"/>
    </source>
</evidence>
<dbReference type="Gene3D" id="3.40.605.10">
    <property type="entry name" value="Aldehyde Dehydrogenase, Chain A, domain 1"/>
    <property type="match status" value="1"/>
</dbReference>
<gene>
    <name evidence="4" type="ORF">NPRO_20170</name>
</gene>
<evidence type="ECO:0000259" key="3">
    <source>
        <dbReference type="Pfam" id="PF00171"/>
    </source>
</evidence>
<dbReference type="InterPro" id="IPR015590">
    <property type="entry name" value="Aldehyde_DH_dom"/>
</dbReference>
<evidence type="ECO:0000313" key="4">
    <source>
        <dbReference type="EMBL" id="BBO24422.1"/>
    </source>
</evidence>
<protein>
    <submittedName>
        <fullName evidence="4">Aldehyde dehydrogenase</fullName>
    </submittedName>
</protein>
<sequence length="475" mass="51527">MEWRGAFVGGEEIAQPPNAEVVEVQSPWDPKWIGRSFLAGRELVEDAVESSLRAFEVWRRSSSEERSSLLTRVADEIAHRKERLAELLVFEIGKPIVWAEGEIARLEITFRLAAQLASIERPKTLDLSYDPRGKDFAGSVQREPRGPVLAFVPYNWPYNLAAHKLAPALATGNTIVLKPSPLAPISSLELVRLIHDVGCPAGVVNAMNLSNDDAQWLAQHDGVKLLSFTGSPRVGWFLKSLVPRKPVVLELGGDASLIVWEDADIEWATQRIVASAYGYAGQVCISAQHVLASAGVLDQLRVRLTEATLSCKIGSPLDRDTVCGPMISEGEAARVEAWVEEALKGGANLLAGGVRNGTWYPPTLVENAPPESKLGCEEVFGPVLTLVGVDSLDEALARVNSSKYGIHASLFTQSEEVVRACHDNLEVAGLIVNCAPTIRFDGMPYGGIKDSGFGREGVAHAMEAMTEPKVLLQRS</sequence>
<reference evidence="4" key="1">
    <citation type="journal article" name="DNA Res.">
        <title>The physiological potential of anammox bacteria as revealed by their core genome structure.</title>
        <authorList>
            <person name="Okubo T."/>
            <person name="Toyoda A."/>
            <person name="Fukuhara K."/>
            <person name="Uchiyama I."/>
            <person name="Harigaya Y."/>
            <person name="Kuroiwa M."/>
            <person name="Suzuki T."/>
            <person name="Murakami Y."/>
            <person name="Suwa Y."/>
            <person name="Takami H."/>
        </authorList>
    </citation>
    <scope>NUCLEOTIDE SEQUENCE</scope>
    <source>
        <strain evidence="4">317325-2</strain>
    </source>
</reference>
<dbReference type="GO" id="GO:0008911">
    <property type="term" value="F:lactaldehyde dehydrogenase (NAD+) activity"/>
    <property type="evidence" value="ECO:0007669"/>
    <property type="project" value="TreeGrafter"/>
</dbReference>
<dbReference type="Proteomes" id="UP000662873">
    <property type="component" value="Chromosome"/>
</dbReference>
<name>A0A809RX01_9BACT</name>
<evidence type="ECO:0000256" key="1">
    <source>
        <dbReference type="ARBA" id="ARBA00009986"/>
    </source>
</evidence>
<dbReference type="PANTHER" id="PTHR42991:SF1">
    <property type="entry name" value="ALDEHYDE DEHYDROGENASE"/>
    <property type="match status" value="1"/>
</dbReference>
<evidence type="ECO:0000256" key="2">
    <source>
        <dbReference type="ARBA" id="ARBA00023002"/>
    </source>
</evidence>
<dbReference type="InterPro" id="IPR016163">
    <property type="entry name" value="Ald_DH_C"/>
</dbReference>
<keyword evidence="2" id="KW-0560">Oxidoreductase</keyword>
<dbReference type="SUPFAM" id="SSF53720">
    <property type="entry name" value="ALDH-like"/>
    <property type="match status" value="1"/>
</dbReference>
<dbReference type="InterPro" id="IPR051020">
    <property type="entry name" value="ALDH-related_metabolic_enz"/>
</dbReference>
<comment type="similarity">
    <text evidence="1">Belongs to the aldehyde dehydrogenase family.</text>
</comment>